<dbReference type="EMBL" id="MU006220">
    <property type="protein sequence ID" value="KAF2830102.1"/>
    <property type="molecule type" value="Genomic_DNA"/>
</dbReference>
<feature type="compositionally biased region" description="Basic and acidic residues" evidence="1">
    <location>
        <begin position="142"/>
        <end position="168"/>
    </location>
</feature>
<evidence type="ECO:0000313" key="3">
    <source>
        <dbReference type="Proteomes" id="UP000799424"/>
    </source>
</evidence>
<feature type="region of interest" description="Disordered" evidence="1">
    <location>
        <begin position="106"/>
        <end position="126"/>
    </location>
</feature>
<feature type="compositionally biased region" description="Polar residues" evidence="1">
    <location>
        <begin position="9"/>
        <end position="26"/>
    </location>
</feature>
<dbReference type="AlphaFoldDB" id="A0A6A7A9Z4"/>
<organism evidence="2 3">
    <name type="scientific">Ophiobolus disseminans</name>
    <dbReference type="NCBI Taxonomy" id="1469910"/>
    <lineage>
        <taxon>Eukaryota</taxon>
        <taxon>Fungi</taxon>
        <taxon>Dikarya</taxon>
        <taxon>Ascomycota</taxon>
        <taxon>Pezizomycotina</taxon>
        <taxon>Dothideomycetes</taxon>
        <taxon>Pleosporomycetidae</taxon>
        <taxon>Pleosporales</taxon>
        <taxon>Pleosporineae</taxon>
        <taxon>Phaeosphaeriaceae</taxon>
        <taxon>Ophiobolus</taxon>
    </lineage>
</organism>
<sequence>MDLDRNRSHIATTVSEDAVTPQPSTQRAEKLWQRKRRRGKERARSHRFPQYAPGGRSPLPTILEEEDQSTFGDDHVKLGNTCPTGEQHQHQRVPTDVRNLSLKNEKKDTSIHMNGKVSGTGTLPELRKHHDELQACIEKAKRSIDARRKQDAARKEQKEQKDRERHQAEVMSAVSGKMDRLRMADGSRAPDETEMQRP</sequence>
<feature type="compositionally biased region" description="Basic and acidic residues" evidence="1">
    <location>
        <begin position="177"/>
        <end position="198"/>
    </location>
</feature>
<accession>A0A6A7A9Z4</accession>
<evidence type="ECO:0000313" key="2">
    <source>
        <dbReference type="EMBL" id="KAF2830102.1"/>
    </source>
</evidence>
<proteinExistence type="predicted"/>
<protein>
    <submittedName>
        <fullName evidence="2">Uncharacterized protein</fullName>
    </submittedName>
</protein>
<feature type="compositionally biased region" description="Basic residues" evidence="1">
    <location>
        <begin position="33"/>
        <end position="47"/>
    </location>
</feature>
<dbReference type="Proteomes" id="UP000799424">
    <property type="component" value="Unassembled WGS sequence"/>
</dbReference>
<name>A0A6A7A9Z4_9PLEO</name>
<keyword evidence="3" id="KW-1185">Reference proteome</keyword>
<feature type="region of interest" description="Disordered" evidence="1">
    <location>
        <begin position="142"/>
        <end position="198"/>
    </location>
</feature>
<reference evidence="2" key="1">
    <citation type="journal article" date="2020" name="Stud. Mycol.">
        <title>101 Dothideomycetes genomes: a test case for predicting lifestyles and emergence of pathogens.</title>
        <authorList>
            <person name="Haridas S."/>
            <person name="Albert R."/>
            <person name="Binder M."/>
            <person name="Bloem J."/>
            <person name="Labutti K."/>
            <person name="Salamov A."/>
            <person name="Andreopoulos B."/>
            <person name="Baker S."/>
            <person name="Barry K."/>
            <person name="Bills G."/>
            <person name="Bluhm B."/>
            <person name="Cannon C."/>
            <person name="Castanera R."/>
            <person name="Culley D."/>
            <person name="Daum C."/>
            <person name="Ezra D."/>
            <person name="Gonzalez J."/>
            <person name="Henrissat B."/>
            <person name="Kuo A."/>
            <person name="Liang C."/>
            <person name="Lipzen A."/>
            <person name="Lutzoni F."/>
            <person name="Magnuson J."/>
            <person name="Mondo S."/>
            <person name="Nolan M."/>
            <person name="Ohm R."/>
            <person name="Pangilinan J."/>
            <person name="Park H.-J."/>
            <person name="Ramirez L."/>
            <person name="Alfaro M."/>
            <person name="Sun H."/>
            <person name="Tritt A."/>
            <person name="Yoshinaga Y."/>
            <person name="Zwiers L.-H."/>
            <person name="Turgeon B."/>
            <person name="Goodwin S."/>
            <person name="Spatafora J."/>
            <person name="Crous P."/>
            <person name="Grigoriev I."/>
        </authorList>
    </citation>
    <scope>NUCLEOTIDE SEQUENCE</scope>
    <source>
        <strain evidence="2">CBS 113818</strain>
    </source>
</reference>
<evidence type="ECO:0000256" key="1">
    <source>
        <dbReference type="SAM" id="MobiDB-lite"/>
    </source>
</evidence>
<gene>
    <name evidence="2" type="ORF">CC86DRAFT_403423</name>
</gene>
<feature type="region of interest" description="Disordered" evidence="1">
    <location>
        <begin position="1"/>
        <end position="94"/>
    </location>
</feature>